<dbReference type="Proteomes" id="UP000253845">
    <property type="component" value="Unassembled WGS sequence"/>
</dbReference>
<name>A0A370BFE7_ASPNG</name>
<proteinExistence type="predicted"/>
<organism evidence="1 2">
    <name type="scientific">Aspergillus niger ATCC 13496</name>
    <dbReference type="NCBI Taxonomy" id="1353008"/>
    <lineage>
        <taxon>Eukaryota</taxon>
        <taxon>Fungi</taxon>
        <taxon>Dikarya</taxon>
        <taxon>Ascomycota</taxon>
        <taxon>Pezizomycotina</taxon>
        <taxon>Eurotiomycetes</taxon>
        <taxon>Eurotiomycetidae</taxon>
        <taxon>Eurotiales</taxon>
        <taxon>Aspergillaceae</taxon>
        <taxon>Aspergillus</taxon>
        <taxon>Aspergillus subgen. Circumdati</taxon>
    </lineage>
</organism>
<evidence type="ECO:0000313" key="1">
    <source>
        <dbReference type="EMBL" id="RDH14196.1"/>
    </source>
</evidence>
<gene>
    <name evidence="1" type="ORF">M747DRAFT_326961</name>
</gene>
<protein>
    <submittedName>
        <fullName evidence="1">Uncharacterized protein</fullName>
    </submittedName>
</protein>
<reference evidence="1 2" key="1">
    <citation type="submission" date="2018-07" db="EMBL/GenBank/DDBJ databases">
        <title>Section-level genome sequencing of Aspergillus section Nigri to investigate inter- and intra-species variation.</title>
        <authorList>
            <consortium name="DOE Joint Genome Institute"/>
            <person name="Vesth T.C."/>
            <person name="Nybo J.L."/>
            <person name="Theobald S."/>
            <person name="Frisvad J.C."/>
            <person name="Larsen T.O."/>
            <person name="Nielsen K.F."/>
            <person name="Hoof J.B."/>
            <person name="Brandl J."/>
            <person name="Salamov A."/>
            <person name="Riley R."/>
            <person name="Gladden J.M."/>
            <person name="Phatale P."/>
            <person name="Nielsen M.T."/>
            <person name="Lyhne E.K."/>
            <person name="Kogle M.E."/>
            <person name="Strasser K."/>
            <person name="McDonnell E."/>
            <person name="Barry K."/>
            <person name="Clum A."/>
            <person name="Chen C."/>
            <person name="Nolan M."/>
            <person name="Sandor L."/>
            <person name="Kuo A."/>
            <person name="Lipzen A."/>
            <person name="Hainaut M."/>
            <person name="Drula E."/>
            <person name="Tsang A."/>
            <person name="Magnuson J.K."/>
            <person name="Henrissat B."/>
            <person name="Wiebenga A."/>
            <person name="Simmons B.A."/>
            <person name="Makela M.R."/>
            <person name="De vries R.P."/>
            <person name="Grigoriev I.V."/>
            <person name="Mortensen U.H."/>
            <person name="Baker S.E."/>
            <person name="Andersen M.R."/>
        </authorList>
    </citation>
    <scope>NUCLEOTIDE SEQUENCE [LARGE SCALE GENOMIC DNA]</scope>
    <source>
        <strain evidence="1 2">ATCC 13496</strain>
    </source>
</reference>
<dbReference type="AlphaFoldDB" id="A0A370BFE7"/>
<evidence type="ECO:0000313" key="2">
    <source>
        <dbReference type="Proteomes" id="UP000253845"/>
    </source>
</evidence>
<dbReference type="EMBL" id="KZ851976">
    <property type="protein sequence ID" value="RDH14196.1"/>
    <property type="molecule type" value="Genomic_DNA"/>
</dbReference>
<accession>A0A370BFE7</accession>
<sequence>MARRIQPQPKISAMKAVIIPRDTKVYRPSILPNHDAGGRLRFIASLDTAQDDPKLARQAYSGRFLDPRPNICRTLPQISSASRPVSGTPEHVECNPSFGIYVRTPGTSCLFASALDHAERLECFVITRLVSKYLQAHFGKDHHYWPPNVRRKTPLYLSTEEKKLVLLHWFHRIPAEYLMWQCKQLEKPPGISPLTPIKQSIMPNSHNFHFSCNMQSVHIHSRSRPVSHDSLLTH</sequence>
<dbReference type="VEuPathDB" id="FungiDB:M747DRAFT_326961"/>